<keyword evidence="4" id="KW-1185">Reference proteome</keyword>
<feature type="domain" description="AMP-dependent synthetase/ligase" evidence="1">
    <location>
        <begin position="28"/>
        <end position="370"/>
    </location>
</feature>
<dbReference type="Pfam" id="PF13193">
    <property type="entry name" value="AMP-binding_C"/>
    <property type="match status" value="1"/>
</dbReference>
<evidence type="ECO:0000259" key="1">
    <source>
        <dbReference type="Pfam" id="PF00501"/>
    </source>
</evidence>
<reference evidence="3 4" key="1">
    <citation type="submission" date="2014-02" db="EMBL/GenBank/DDBJ databases">
        <title>Whole genome shotgun sequence of Rhodococcus wratislaviensis NBRC 100605.</title>
        <authorList>
            <person name="Hosoyama A."/>
            <person name="Tsuchikane K."/>
            <person name="Yoshida I."/>
            <person name="Ohji S."/>
            <person name="Ichikawa N."/>
            <person name="Yamazoe A."/>
            <person name="Fujita N."/>
        </authorList>
    </citation>
    <scope>NUCLEOTIDE SEQUENCE [LARGE SCALE GENOMIC DNA]</scope>
    <source>
        <strain evidence="3 4">NBRC 100605</strain>
    </source>
</reference>
<dbReference type="InterPro" id="IPR042099">
    <property type="entry name" value="ANL_N_sf"/>
</dbReference>
<dbReference type="Proteomes" id="UP000019491">
    <property type="component" value="Unassembled WGS sequence"/>
</dbReference>
<gene>
    <name evidence="3" type="ORF">RW1_009_00160</name>
</gene>
<dbReference type="GO" id="GO:0016878">
    <property type="term" value="F:acid-thiol ligase activity"/>
    <property type="evidence" value="ECO:0007669"/>
    <property type="project" value="UniProtKB-ARBA"/>
</dbReference>
<name>X0PYT6_RHOWR</name>
<feature type="domain" description="AMP-binding enzyme C-terminal" evidence="2">
    <location>
        <begin position="432"/>
        <end position="504"/>
    </location>
</feature>
<evidence type="ECO:0000313" key="4">
    <source>
        <dbReference type="Proteomes" id="UP000019491"/>
    </source>
</evidence>
<keyword evidence="3" id="KW-0436">Ligase</keyword>
<dbReference type="EMBL" id="BAWF01000009">
    <property type="protein sequence ID" value="GAF43592.1"/>
    <property type="molecule type" value="Genomic_DNA"/>
</dbReference>
<dbReference type="AlphaFoldDB" id="X0PYT6"/>
<organism evidence="3 4">
    <name type="scientific">Rhodococcus wratislaviensis NBRC 100605</name>
    <dbReference type="NCBI Taxonomy" id="1219028"/>
    <lineage>
        <taxon>Bacteria</taxon>
        <taxon>Bacillati</taxon>
        <taxon>Actinomycetota</taxon>
        <taxon>Actinomycetes</taxon>
        <taxon>Mycobacteriales</taxon>
        <taxon>Nocardiaceae</taxon>
        <taxon>Rhodococcus</taxon>
    </lineage>
</organism>
<dbReference type="PROSITE" id="PS00455">
    <property type="entry name" value="AMP_BINDING"/>
    <property type="match status" value="1"/>
</dbReference>
<sequence>MTAPTTPALTTTALAALVSEYGSIGRLLERRADERGDAPFVRFDGRDFSFLEMDAISTAVANALHARGLALGDRIALMTGNSPQMLALWLGAAKLGVVTVFVNTALKGEGLAYVLRDAQPQILVIDEDLAPRLAVLDAAEMPPEVLVGQDHDLHEGSRLRTATADLGPDTPCSILYTSGTTGPPKGCLLPHGQYLAAAFLHADNCKFGPDTTVYCCMPLFHIAAQNYSMLSALVAGGTFALDERFSASRFWSRIADTGATAFNFVGAMAVHLWNRPVDPVERAHPPLVGFGAPVPVEIWGEWEQRFDTVLLQAFGMTENALPVLVRRDEAPVAPGHRGTAGRETVAAQVQVVDDDGHPTTPGTVGEIVTRPRIPWTTMTEYVGRPDAMREAFRNSWFHTGDLGRLDADGHLYYVDRKKDALRRRGEMVSSWELETLIGRYPGVADCAVVGIASDVTEDDILVAVVCDGDPIDPAALITYCSERTARFQVPRYVRIVRELPRTQTQRIEKYRLRAEGVTPDTWDAMAPQTTGQ</sequence>
<dbReference type="InterPro" id="IPR050237">
    <property type="entry name" value="ATP-dep_AMP-bd_enzyme"/>
</dbReference>
<dbReference type="Pfam" id="PF00501">
    <property type="entry name" value="AMP-binding"/>
    <property type="match status" value="1"/>
</dbReference>
<accession>X0PYT6</accession>
<proteinExistence type="predicted"/>
<protein>
    <submittedName>
        <fullName evidence="3">Putative acid--CoA ligase</fullName>
    </submittedName>
</protein>
<dbReference type="PANTHER" id="PTHR43767:SF1">
    <property type="entry name" value="NONRIBOSOMAL PEPTIDE SYNTHASE PES1 (EUROFUNG)-RELATED"/>
    <property type="match status" value="1"/>
</dbReference>
<dbReference type="RefSeq" id="WP_037228489.1">
    <property type="nucleotide sequence ID" value="NZ_BAWF01000009.1"/>
</dbReference>
<comment type="caution">
    <text evidence="3">The sequence shown here is derived from an EMBL/GenBank/DDBJ whole genome shotgun (WGS) entry which is preliminary data.</text>
</comment>
<dbReference type="SUPFAM" id="SSF56801">
    <property type="entry name" value="Acetyl-CoA synthetase-like"/>
    <property type="match status" value="1"/>
</dbReference>
<dbReference type="InterPro" id="IPR020845">
    <property type="entry name" value="AMP-binding_CS"/>
</dbReference>
<dbReference type="Gene3D" id="3.40.50.12780">
    <property type="entry name" value="N-terminal domain of ligase-like"/>
    <property type="match status" value="1"/>
</dbReference>
<dbReference type="InterPro" id="IPR025110">
    <property type="entry name" value="AMP-bd_C"/>
</dbReference>
<dbReference type="OrthoDB" id="2579187at2"/>
<evidence type="ECO:0000259" key="2">
    <source>
        <dbReference type="Pfam" id="PF13193"/>
    </source>
</evidence>
<dbReference type="InterPro" id="IPR045851">
    <property type="entry name" value="AMP-bd_C_sf"/>
</dbReference>
<dbReference type="Gene3D" id="3.30.300.30">
    <property type="match status" value="1"/>
</dbReference>
<dbReference type="PANTHER" id="PTHR43767">
    <property type="entry name" value="LONG-CHAIN-FATTY-ACID--COA LIGASE"/>
    <property type="match status" value="1"/>
</dbReference>
<evidence type="ECO:0000313" key="3">
    <source>
        <dbReference type="EMBL" id="GAF43592.1"/>
    </source>
</evidence>
<dbReference type="InterPro" id="IPR000873">
    <property type="entry name" value="AMP-dep_synth/lig_dom"/>
</dbReference>